<accession>A0ABQ2G3Z6</accession>
<organism evidence="1 2">
    <name type="scientific">Deinococcus aerolatus</name>
    <dbReference type="NCBI Taxonomy" id="522487"/>
    <lineage>
        <taxon>Bacteria</taxon>
        <taxon>Thermotogati</taxon>
        <taxon>Deinococcota</taxon>
        <taxon>Deinococci</taxon>
        <taxon>Deinococcales</taxon>
        <taxon>Deinococcaceae</taxon>
        <taxon>Deinococcus</taxon>
    </lineage>
</organism>
<evidence type="ECO:0008006" key="3">
    <source>
        <dbReference type="Google" id="ProtNLM"/>
    </source>
</evidence>
<reference evidence="2" key="1">
    <citation type="journal article" date="2019" name="Int. J. Syst. Evol. Microbiol.">
        <title>The Global Catalogue of Microorganisms (GCM) 10K type strain sequencing project: providing services to taxonomists for standard genome sequencing and annotation.</title>
        <authorList>
            <consortium name="The Broad Institute Genomics Platform"/>
            <consortium name="The Broad Institute Genome Sequencing Center for Infectious Disease"/>
            <person name="Wu L."/>
            <person name="Ma J."/>
        </authorList>
    </citation>
    <scope>NUCLEOTIDE SEQUENCE [LARGE SCALE GENOMIC DNA]</scope>
    <source>
        <strain evidence="2">JCM 15442</strain>
    </source>
</reference>
<dbReference type="RefSeq" id="WP_188969344.1">
    <property type="nucleotide sequence ID" value="NZ_BMOL01000002.1"/>
</dbReference>
<dbReference type="Gene3D" id="1.10.10.410">
    <property type="match status" value="1"/>
</dbReference>
<evidence type="ECO:0000313" key="2">
    <source>
        <dbReference type="Proteomes" id="UP000639973"/>
    </source>
</evidence>
<sequence>MDLTTLKTRHLTARKAARTDPHAAAEAAVLGRVLGDAETQAKNKPATPQLDLIAGVTGAQRASLEKEVQDLTTLGRSTDVAGRELGILQALHDEGSGIKAQQDAEKSALLMSEADLSAAITAAVTGGAGNIGAVMKVLKAQYDGRYDGAVASRLAREVLAGT</sequence>
<dbReference type="EMBL" id="BMOL01000002">
    <property type="protein sequence ID" value="GGL72826.1"/>
    <property type="molecule type" value="Genomic_DNA"/>
</dbReference>
<dbReference type="Proteomes" id="UP000639973">
    <property type="component" value="Unassembled WGS sequence"/>
</dbReference>
<comment type="caution">
    <text evidence="1">The sequence shown here is derived from an EMBL/GenBank/DDBJ whole genome shotgun (WGS) entry which is preliminary data.</text>
</comment>
<gene>
    <name evidence="1" type="ORF">GCM10010840_08640</name>
</gene>
<protein>
    <recommendedName>
        <fullName evidence="3">GatB/YqeY domain-containing protein</fullName>
    </recommendedName>
</protein>
<proteinExistence type="predicted"/>
<name>A0ABQ2G3Z6_9DEIO</name>
<evidence type="ECO:0000313" key="1">
    <source>
        <dbReference type="EMBL" id="GGL72826.1"/>
    </source>
</evidence>
<dbReference type="InterPro" id="IPR023168">
    <property type="entry name" value="GatB_Yqey_C_2"/>
</dbReference>
<keyword evidence="2" id="KW-1185">Reference proteome</keyword>
<dbReference type="SUPFAM" id="SSF89095">
    <property type="entry name" value="GatB/YqeY motif"/>
    <property type="match status" value="1"/>
</dbReference>
<dbReference type="InterPro" id="IPR003789">
    <property type="entry name" value="Asn/Gln_tRNA_amidoTrase-B-like"/>
</dbReference>